<dbReference type="GO" id="GO:0003677">
    <property type="term" value="F:DNA binding"/>
    <property type="evidence" value="ECO:0007669"/>
    <property type="project" value="UniProtKB-KW"/>
</dbReference>
<feature type="domain" description="Response regulatory" evidence="7">
    <location>
        <begin position="5"/>
        <end position="121"/>
    </location>
</feature>
<evidence type="ECO:0000256" key="1">
    <source>
        <dbReference type="ARBA" id="ARBA00022553"/>
    </source>
</evidence>
<dbReference type="Pfam" id="PF00072">
    <property type="entry name" value="Response_reg"/>
    <property type="match status" value="1"/>
</dbReference>
<keyword evidence="4" id="KW-0804">Transcription</keyword>
<dbReference type="PROSITE" id="PS50043">
    <property type="entry name" value="HTH_LUXR_2"/>
    <property type="match status" value="1"/>
</dbReference>
<dbReference type="SMART" id="SM00448">
    <property type="entry name" value="REC"/>
    <property type="match status" value="1"/>
</dbReference>
<comment type="caution">
    <text evidence="8">The sequence shown here is derived from an EMBL/GenBank/DDBJ whole genome shotgun (WGS) entry which is preliminary data.</text>
</comment>
<organism evidence="8 9">
    <name type="scientific">Vibrio hippocampi</name>
    <dbReference type="NCBI Taxonomy" id="654686"/>
    <lineage>
        <taxon>Bacteria</taxon>
        <taxon>Pseudomonadati</taxon>
        <taxon>Pseudomonadota</taxon>
        <taxon>Gammaproteobacteria</taxon>
        <taxon>Vibrionales</taxon>
        <taxon>Vibrionaceae</taxon>
        <taxon>Vibrio</taxon>
    </lineage>
</organism>
<evidence type="ECO:0000313" key="9">
    <source>
        <dbReference type="Proteomes" id="UP000838160"/>
    </source>
</evidence>
<dbReference type="Gene3D" id="1.10.10.10">
    <property type="entry name" value="Winged helix-like DNA-binding domain superfamily/Winged helix DNA-binding domain"/>
    <property type="match status" value="1"/>
</dbReference>
<dbReference type="PANTHER" id="PTHR43214">
    <property type="entry name" value="TWO-COMPONENT RESPONSE REGULATOR"/>
    <property type="match status" value="1"/>
</dbReference>
<dbReference type="InterPro" id="IPR058245">
    <property type="entry name" value="NreC/VraR/RcsB-like_REC"/>
</dbReference>
<keyword evidence="2" id="KW-0805">Transcription regulation</keyword>
<proteinExistence type="predicted"/>
<gene>
    <name evidence="8" type="primary">evgA_1</name>
    <name evidence="8" type="ORF">VHP8226_03706</name>
</gene>
<keyword evidence="1 5" id="KW-0597">Phosphoprotein</keyword>
<feature type="modified residue" description="4-aspartylphosphate" evidence="5">
    <location>
        <position position="56"/>
    </location>
</feature>
<dbReference type="InterPro" id="IPR036388">
    <property type="entry name" value="WH-like_DNA-bd_sf"/>
</dbReference>
<evidence type="ECO:0000313" key="8">
    <source>
        <dbReference type="EMBL" id="CAH0529980.1"/>
    </source>
</evidence>
<dbReference type="SUPFAM" id="SSF52172">
    <property type="entry name" value="CheY-like"/>
    <property type="match status" value="1"/>
</dbReference>
<name>A0ABM8ZN46_9VIBR</name>
<evidence type="ECO:0000256" key="2">
    <source>
        <dbReference type="ARBA" id="ARBA00023015"/>
    </source>
</evidence>
<dbReference type="Gene3D" id="3.40.50.2300">
    <property type="match status" value="1"/>
</dbReference>
<dbReference type="CDD" id="cd17535">
    <property type="entry name" value="REC_NarL-like"/>
    <property type="match status" value="1"/>
</dbReference>
<keyword evidence="9" id="KW-1185">Reference proteome</keyword>
<dbReference type="PANTHER" id="PTHR43214:SF41">
    <property type="entry name" value="NITRATE_NITRITE RESPONSE REGULATOR PROTEIN NARP"/>
    <property type="match status" value="1"/>
</dbReference>
<keyword evidence="3 8" id="KW-0238">DNA-binding</keyword>
<dbReference type="PROSITE" id="PS50110">
    <property type="entry name" value="RESPONSE_REGULATORY"/>
    <property type="match status" value="1"/>
</dbReference>
<sequence length="199" mass="22161">MSTFNCLILDDHPLVCVAIKALLTNLPCINSIETEMDASKVTTLIKQHDINLIIVDVNLGDHDGFDLVRRMIARGYKGKVLFFSAESSQMFSEIALKLGADGYVCKSENHSILKDAVEGIANGYSFFKFVPTRSTQQQTQSLSQRETAVMNYLLQGKSNREVAAILSISDKTVSTYKKRIMDKYAVSNLLELSKVTARQ</sequence>
<dbReference type="InterPro" id="IPR039420">
    <property type="entry name" value="WalR-like"/>
</dbReference>
<feature type="domain" description="HTH luxR-type" evidence="6">
    <location>
        <begin position="135"/>
        <end position="199"/>
    </location>
</feature>
<dbReference type="RefSeq" id="WP_237486503.1">
    <property type="nucleotide sequence ID" value="NZ_CAKLCM010000003.1"/>
</dbReference>
<evidence type="ECO:0000256" key="4">
    <source>
        <dbReference type="ARBA" id="ARBA00023163"/>
    </source>
</evidence>
<dbReference type="SUPFAM" id="SSF46894">
    <property type="entry name" value="C-terminal effector domain of the bipartite response regulators"/>
    <property type="match status" value="1"/>
</dbReference>
<dbReference type="InterPro" id="IPR011006">
    <property type="entry name" value="CheY-like_superfamily"/>
</dbReference>
<evidence type="ECO:0000259" key="7">
    <source>
        <dbReference type="PROSITE" id="PS50110"/>
    </source>
</evidence>
<evidence type="ECO:0000259" key="6">
    <source>
        <dbReference type="PROSITE" id="PS50043"/>
    </source>
</evidence>
<dbReference type="InterPro" id="IPR016032">
    <property type="entry name" value="Sig_transdc_resp-reg_C-effctor"/>
</dbReference>
<dbReference type="CDD" id="cd06170">
    <property type="entry name" value="LuxR_C_like"/>
    <property type="match status" value="1"/>
</dbReference>
<dbReference type="InterPro" id="IPR001789">
    <property type="entry name" value="Sig_transdc_resp-reg_receiver"/>
</dbReference>
<evidence type="ECO:0000256" key="3">
    <source>
        <dbReference type="ARBA" id="ARBA00023125"/>
    </source>
</evidence>
<dbReference type="Pfam" id="PF00196">
    <property type="entry name" value="GerE"/>
    <property type="match status" value="1"/>
</dbReference>
<protein>
    <submittedName>
        <fullName evidence="8">DNA-binding transcriptional activator EvgA</fullName>
    </submittedName>
</protein>
<dbReference type="Proteomes" id="UP000838160">
    <property type="component" value="Unassembled WGS sequence"/>
</dbReference>
<reference evidence="8" key="1">
    <citation type="submission" date="2021-12" db="EMBL/GenBank/DDBJ databases">
        <authorList>
            <person name="Rodrigo-Torres L."/>
            <person name="Arahal R. D."/>
            <person name="Lucena T."/>
        </authorList>
    </citation>
    <scope>NUCLEOTIDE SEQUENCE</scope>
    <source>
        <strain evidence="8">CECT 8226</strain>
    </source>
</reference>
<dbReference type="PRINTS" id="PR00038">
    <property type="entry name" value="HTHLUXR"/>
</dbReference>
<dbReference type="InterPro" id="IPR000792">
    <property type="entry name" value="Tscrpt_reg_LuxR_C"/>
</dbReference>
<accession>A0ABM8ZN46</accession>
<dbReference type="EMBL" id="CAKLCM010000003">
    <property type="protein sequence ID" value="CAH0529980.1"/>
    <property type="molecule type" value="Genomic_DNA"/>
</dbReference>
<dbReference type="PROSITE" id="PS00622">
    <property type="entry name" value="HTH_LUXR_1"/>
    <property type="match status" value="1"/>
</dbReference>
<evidence type="ECO:0000256" key="5">
    <source>
        <dbReference type="PROSITE-ProRule" id="PRU00169"/>
    </source>
</evidence>
<dbReference type="SMART" id="SM00421">
    <property type="entry name" value="HTH_LUXR"/>
    <property type="match status" value="1"/>
</dbReference>